<feature type="compositionally biased region" description="Basic and acidic residues" evidence="1">
    <location>
        <begin position="438"/>
        <end position="455"/>
    </location>
</feature>
<keyword evidence="3" id="KW-1185">Reference proteome</keyword>
<reference evidence="2" key="1">
    <citation type="journal article" date="2023" name="Mol. Phylogenet. Evol.">
        <title>Genome-scale phylogeny and comparative genomics of the fungal order Sordariales.</title>
        <authorList>
            <person name="Hensen N."/>
            <person name="Bonometti L."/>
            <person name="Westerberg I."/>
            <person name="Brannstrom I.O."/>
            <person name="Guillou S."/>
            <person name="Cros-Aarteil S."/>
            <person name="Calhoun S."/>
            <person name="Haridas S."/>
            <person name="Kuo A."/>
            <person name="Mondo S."/>
            <person name="Pangilinan J."/>
            <person name="Riley R."/>
            <person name="LaButti K."/>
            <person name="Andreopoulos B."/>
            <person name="Lipzen A."/>
            <person name="Chen C."/>
            <person name="Yan M."/>
            <person name="Daum C."/>
            <person name="Ng V."/>
            <person name="Clum A."/>
            <person name="Steindorff A."/>
            <person name="Ohm R.A."/>
            <person name="Martin F."/>
            <person name="Silar P."/>
            <person name="Natvig D.O."/>
            <person name="Lalanne C."/>
            <person name="Gautier V."/>
            <person name="Ament-Velasquez S.L."/>
            <person name="Kruys A."/>
            <person name="Hutchinson M.I."/>
            <person name="Powell A.J."/>
            <person name="Barry K."/>
            <person name="Miller A.N."/>
            <person name="Grigoriev I.V."/>
            <person name="Debuchy R."/>
            <person name="Gladieux P."/>
            <person name="Hiltunen Thoren M."/>
            <person name="Johannesson H."/>
        </authorList>
    </citation>
    <scope>NUCLEOTIDE SEQUENCE</scope>
    <source>
        <strain evidence="2">CBS 892.96</strain>
    </source>
</reference>
<dbReference type="PANTHER" id="PTHR45691:SF6">
    <property type="entry name" value="PROTEIN DIAPHANOUS"/>
    <property type="match status" value="1"/>
</dbReference>
<feature type="compositionally biased region" description="Low complexity" evidence="1">
    <location>
        <begin position="346"/>
        <end position="373"/>
    </location>
</feature>
<dbReference type="GO" id="GO:0030041">
    <property type="term" value="P:actin filament polymerization"/>
    <property type="evidence" value="ECO:0007669"/>
    <property type="project" value="TreeGrafter"/>
</dbReference>
<dbReference type="PANTHER" id="PTHR45691">
    <property type="entry name" value="PROTEIN DIAPHANOUS"/>
    <property type="match status" value="1"/>
</dbReference>
<gene>
    <name evidence="2" type="ORF">QBC36DRAFT_182302</name>
</gene>
<protein>
    <submittedName>
        <fullName evidence="2">Uncharacterized protein</fullName>
    </submittedName>
</protein>
<dbReference type="GO" id="GO:0005884">
    <property type="term" value="C:actin filament"/>
    <property type="evidence" value="ECO:0007669"/>
    <property type="project" value="TreeGrafter"/>
</dbReference>
<feature type="compositionally biased region" description="Pro residues" evidence="1">
    <location>
        <begin position="386"/>
        <end position="417"/>
    </location>
</feature>
<proteinExistence type="predicted"/>
<feature type="compositionally biased region" description="Polar residues" evidence="1">
    <location>
        <begin position="316"/>
        <end position="331"/>
    </location>
</feature>
<feature type="compositionally biased region" description="Low complexity" evidence="1">
    <location>
        <begin position="290"/>
        <end position="308"/>
    </location>
</feature>
<name>A0AAN6WAU4_9PEZI</name>
<dbReference type="EMBL" id="MU866135">
    <property type="protein sequence ID" value="KAK4178563.1"/>
    <property type="molecule type" value="Genomic_DNA"/>
</dbReference>
<organism evidence="2 3">
    <name type="scientific">Triangularia setosa</name>
    <dbReference type="NCBI Taxonomy" id="2587417"/>
    <lineage>
        <taxon>Eukaryota</taxon>
        <taxon>Fungi</taxon>
        <taxon>Dikarya</taxon>
        <taxon>Ascomycota</taxon>
        <taxon>Pezizomycotina</taxon>
        <taxon>Sordariomycetes</taxon>
        <taxon>Sordariomycetidae</taxon>
        <taxon>Sordariales</taxon>
        <taxon>Podosporaceae</taxon>
        <taxon>Triangularia</taxon>
    </lineage>
</organism>
<comment type="caution">
    <text evidence="2">The sequence shown here is derived from an EMBL/GenBank/DDBJ whole genome shotgun (WGS) entry which is preliminary data.</text>
</comment>
<dbReference type="Proteomes" id="UP001302321">
    <property type="component" value="Unassembled WGS sequence"/>
</dbReference>
<feature type="compositionally biased region" description="Polar residues" evidence="1">
    <location>
        <begin position="263"/>
        <end position="276"/>
    </location>
</feature>
<accession>A0AAN6WAU4</accession>
<feature type="region of interest" description="Disordered" evidence="1">
    <location>
        <begin position="209"/>
        <end position="455"/>
    </location>
</feature>
<feature type="compositionally biased region" description="Basic and acidic residues" evidence="1">
    <location>
        <begin position="122"/>
        <end position="137"/>
    </location>
</feature>
<feature type="compositionally biased region" description="Pro residues" evidence="1">
    <location>
        <begin position="92"/>
        <end position="107"/>
    </location>
</feature>
<reference evidence="2" key="2">
    <citation type="submission" date="2023-05" db="EMBL/GenBank/DDBJ databases">
        <authorList>
            <consortium name="Lawrence Berkeley National Laboratory"/>
            <person name="Steindorff A."/>
            <person name="Hensen N."/>
            <person name="Bonometti L."/>
            <person name="Westerberg I."/>
            <person name="Brannstrom I.O."/>
            <person name="Guillou S."/>
            <person name="Cros-Aarteil S."/>
            <person name="Calhoun S."/>
            <person name="Haridas S."/>
            <person name="Kuo A."/>
            <person name="Mondo S."/>
            <person name="Pangilinan J."/>
            <person name="Riley R."/>
            <person name="Labutti K."/>
            <person name="Andreopoulos B."/>
            <person name="Lipzen A."/>
            <person name="Chen C."/>
            <person name="Yanf M."/>
            <person name="Daum C."/>
            <person name="Ng V."/>
            <person name="Clum A."/>
            <person name="Ohm R."/>
            <person name="Martin F."/>
            <person name="Silar P."/>
            <person name="Natvig D."/>
            <person name="Lalanne C."/>
            <person name="Gautier V."/>
            <person name="Ament-Velasquez S.L."/>
            <person name="Kruys A."/>
            <person name="Hutchinson M.I."/>
            <person name="Powell A.J."/>
            <person name="Barry K."/>
            <person name="Miller A.N."/>
            <person name="Grigoriev I.V."/>
            <person name="Debuchy R."/>
            <person name="Gladieux P."/>
            <person name="Thoren M.H."/>
            <person name="Johannesson H."/>
        </authorList>
    </citation>
    <scope>NUCLEOTIDE SEQUENCE</scope>
    <source>
        <strain evidence="2">CBS 892.96</strain>
    </source>
</reference>
<evidence type="ECO:0000313" key="2">
    <source>
        <dbReference type="EMBL" id="KAK4178563.1"/>
    </source>
</evidence>
<feature type="region of interest" description="Disordered" evidence="1">
    <location>
        <begin position="34"/>
        <end position="64"/>
    </location>
</feature>
<feature type="region of interest" description="Disordered" evidence="1">
    <location>
        <begin position="85"/>
        <end position="138"/>
    </location>
</feature>
<evidence type="ECO:0000313" key="3">
    <source>
        <dbReference type="Proteomes" id="UP001302321"/>
    </source>
</evidence>
<sequence length="455" mass="49006">MEAGTGNEGGTICVGFSALLDEVAEEIWISEEAEEEVGVHGDGLASASWPRPTVETEKPLSPLPSMIFEGQGSWRRKPHFRPSLSAVRNMSPVPPAPSCPLLPPPTASVPAMTEASSDELDPADKGRGRAADEEKTASRPTFRLRMATAPTDTRTRLSFSSAAPPTPRLPAPLAFFVRRMWETSAPPRLADRPLHPDLLRERVTPFIHAPSLKRASTEPMAPMDRSLTPPQAAQPEPKSRWSPSPPPSPTQVQKFMNAMSFASLRSQKSKTNLQDQSSSCPVPPVPALPPTSLITTKRSSNRSSAGSKKSSDSFGRGTSPSLKSTWMTTASVLDPTWMGRDVSSVSRPRTTSGRTERSSASSSLSMALSRQASTITPERTQAELPPLAPFPPLSASPPAPPQIPPMPAALSSPPHPPGLRRKISMPSMFLRKKKSSVGKKEDTGKKKEDTDKEDN</sequence>
<evidence type="ECO:0000256" key="1">
    <source>
        <dbReference type="SAM" id="MobiDB-lite"/>
    </source>
</evidence>
<dbReference type="AlphaFoldDB" id="A0AAN6WAU4"/>
<dbReference type="InterPro" id="IPR051412">
    <property type="entry name" value="Formin_Homology_Diaphanous_sf"/>
</dbReference>